<keyword evidence="1" id="KW-0812">Transmembrane</keyword>
<dbReference type="Proteomes" id="UP000244773">
    <property type="component" value="Segment"/>
</dbReference>
<sequence length="149" mass="17208">MIQYIRQLTNYLQITHSQPHSKTSLPRIVHEMIPSGYFRDTIAHFANTIEKDPELAKAIGVSVNDIDNLAVYCLVFTFGCTLCMNFVMMITLICKSRSDRQTKELHKIVNKHYDNLNSMIKQNSFAEPLRIHNNPLAMISYDDDDDDEL</sequence>
<evidence type="ECO:0000313" key="3">
    <source>
        <dbReference type="Proteomes" id="UP000244773"/>
    </source>
</evidence>
<dbReference type="EMBL" id="KY322437">
    <property type="protein sequence ID" value="AUF82145.1"/>
    <property type="molecule type" value="Genomic_DNA"/>
</dbReference>
<protein>
    <submittedName>
        <fullName evidence="2">Uncharacterized protein</fullName>
    </submittedName>
</protein>
<gene>
    <name evidence="2" type="ORF">TetV_053</name>
</gene>
<keyword evidence="1" id="KW-1133">Transmembrane helix</keyword>
<evidence type="ECO:0000313" key="2">
    <source>
        <dbReference type="EMBL" id="AUF82145.1"/>
    </source>
</evidence>
<organism evidence="2">
    <name type="scientific">Tetraselmis virus 1</name>
    <dbReference type="NCBI Taxonomy" id="2060617"/>
    <lineage>
        <taxon>Viruses</taxon>
        <taxon>Varidnaviria</taxon>
        <taxon>Bamfordvirae</taxon>
        <taxon>Nucleocytoviricota</taxon>
        <taxon>Megaviricetes</taxon>
        <taxon>Imitervirales</taxon>
        <taxon>Allomimiviridae</taxon>
        <taxon>Oceanusvirus</taxon>
        <taxon>Oceanusvirus kaneohense</taxon>
    </lineage>
</organism>
<evidence type="ECO:0000256" key="1">
    <source>
        <dbReference type="SAM" id="Phobius"/>
    </source>
</evidence>
<proteinExistence type="predicted"/>
<keyword evidence="3" id="KW-1185">Reference proteome</keyword>
<accession>A0A2P0VMM0</accession>
<keyword evidence="1" id="KW-0472">Membrane</keyword>
<name>A0A2P0VMM0_9VIRU</name>
<reference evidence="2" key="1">
    <citation type="journal article" date="2018" name="Virology">
        <title>A giant virus infecting green algae encodes key fermentation genes.</title>
        <authorList>
            <person name="Schvarcz C.R."/>
            <person name="Steward G.F."/>
        </authorList>
    </citation>
    <scope>NUCLEOTIDE SEQUENCE [LARGE SCALE GENOMIC DNA]</scope>
</reference>
<feature type="transmembrane region" description="Helical" evidence="1">
    <location>
        <begin position="69"/>
        <end position="94"/>
    </location>
</feature>